<evidence type="ECO:0000259" key="1">
    <source>
        <dbReference type="Pfam" id="PF00535"/>
    </source>
</evidence>
<name>A0A5E8HC57_9LEPT</name>
<dbReference type="PANTHER" id="PTHR43685:SF2">
    <property type="entry name" value="GLYCOSYLTRANSFERASE 2-LIKE DOMAIN-CONTAINING PROTEIN"/>
    <property type="match status" value="1"/>
</dbReference>
<dbReference type="GO" id="GO:0016740">
    <property type="term" value="F:transferase activity"/>
    <property type="evidence" value="ECO:0007669"/>
    <property type="project" value="UniProtKB-KW"/>
</dbReference>
<reference evidence="2 3" key="1">
    <citation type="submission" date="2013-04" db="EMBL/GenBank/DDBJ databases">
        <authorList>
            <person name="Harkins D.M."/>
            <person name="Durkin A.S."/>
            <person name="Brinkac L.M."/>
            <person name="Haft D.H."/>
            <person name="Selengut J.D."/>
            <person name="Sanka R."/>
            <person name="DePew J."/>
            <person name="Purushe J."/>
            <person name="Hartskeerl R.A."/>
            <person name="Ahmed A."/>
            <person name="van der Linden H."/>
            <person name="Goris M.G.A."/>
            <person name="Vinetz J.M."/>
            <person name="Sutton G.G."/>
            <person name="Nierman W.C."/>
            <person name="Fouts D.E."/>
        </authorList>
    </citation>
    <scope>NUCLEOTIDE SEQUENCE [LARGE SCALE GENOMIC DNA]</scope>
    <source>
        <strain evidence="2 3">Sao Paulo</strain>
    </source>
</reference>
<dbReference type="RefSeq" id="WP_015678170.1">
    <property type="nucleotide sequence ID" value="NZ_AOGX02000024.1"/>
</dbReference>
<dbReference type="SUPFAM" id="SSF53448">
    <property type="entry name" value="Nucleotide-diphospho-sugar transferases"/>
    <property type="match status" value="1"/>
</dbReference>
<keyword evidence="2" id="KW-0808">Transferase</keyword>
<dbReference type="EMBL" id="AOGX02000024">
    <property type="protein sequence ID" value="EOQ88150.1"/>
    <property type="molecule type" value="Genomic_DNA"/>
</dbReference>
<organism evidence="2 3">
    <name type="scientific">Leptospira yanagawae serovar Saopaulo str. Sao Paulo = ATCC 700523</name>
    <dbReference type="NCBI Taxonomy" id="1249483"/>
    <lineage>
        <taxon>Bacteria</taxon>
        <taxon>Pseudomonadati</taxon>
        <taxon>Spirochaetota</taxon>
        <taxon>Spirochaetia</taxon>
        <taxon>Leptospirales</taxon>
        <taxon>Leptospiraceae</taxon>
        <taxon>Leptospira</taxon>
    </lineage>
</organism>
<protein>
    <submittedName>
        <fullName evidence="2">Glycosyltransferase-like protein, family 2</fullName>
    </submittedName>
</protein>
<dbReference type="InterPro" id="IPR001173">
    <property type="entry name" value="Glyco_trans_2-like"/>
</dbReference>
<dbReference type="InterPro" id="IPR050834">
    <property type="entry name" value="Glycosyltransf_2"/>
</dbReference>
<feature type="domain" description="Glycosyltransferase 2-like" evidence="1">
    <location>
        <begin position="10"/>
        <end position="163"/>
    </location>
</feature>
<dbReference type="STRING" id="1249483.LEP1GSC202_3025"/>
<accession>A0A5E8HC57</accession>
<comment type="caution">
    <text evidence="2">The sequence shown here is derived from an EMBL/GenBank/DDBJ whole genome shotgun (WGS) entry which is preliminary data.</text>
</comment>
<dbReference type="AlphaFoldDB" id="A0A5E8HC57"/>
<sequence>MMNPNLPLVSIVLPTHNRRHLLDRSLQSVINQTYPHWELHVIDDGSTDETWTYLLTNLPSWKRQMISFGRYKKSIQIHQTEHRGVSAARNFGIQKSEGEWICFIDSDDEWCKEKLKKQIQYHLDHPKLFFSQTNEIWNKKGNLLEPKGKYKKLQGRFLEQSLELCMVTCSSFIAHKETLANIGLFREELKTCEDYDLWNRILLSGFSIGLLEENLLTRFGGHDDQLSMQYQAIERFRLYSLLSIRNEMVLDSAHPKTKKLDTTIPIVVSPLEQILLQNAILTRLETLLFGREKRGKEVQFLVRFKTQLLENLPIPQKELLTLLDDSLF</sequence>
<dbReference type="CDD" id="cd00761">
    <property type="entry name" value="Glyco_tranf_GTA_type"/>
    <property type="match status" value="1"/>
</dbReference>
<dbReference type="Gene3D" id="3.90.550.10">
    <property type="entry name" value="Spore Coat Polysaccharide Biosynthesis Protein SpsA, Chain A"/>
    <property type="match status" value="1"/>
</dbReference>
<dbReference type="Proteomes" id="UP000013996">
    <property type="component" value="Unassembled WGS sequence"/>
</dbReference>
<dbReference type="PANTHER" id="PTHR43685">
    <property type="entry name" value="GLYCOSYLTRANSFERASE"/>
    <property type="match status" value="1"/>
</dbReference>
<dbReference type="InterPro" id="IPR029044">
    <property type="entry name" value="Nucleotide-diphossugar_trans"/>
</dbReference>
<proteinExistence type="predicted"/>
<evidence type="ECO:0000313" key="3">
    <source>
        <dbReference type="Proteomes" id="UP000013996"/>
    </source>
</evidence>
<evidence type="ECO:0000313" key="2">
    <source>
        <dbReference type="EMBL" id="EOQ88150.1"/>
    </source>
</evidence>
<gene>
    <name evidence="2" type="ORF">LEP1GSC202_3025</name>
</gene>
<dbReference type="Pfam" id="PF00535">
    <property type="entry name" value="Glycos_transf_2"/>
    <property type="match status" value="1"/>
</dbReference>